<reference evidence="8 9" key="1">
    <citation type="submission" date="2019-09" db="EMBL/GenBank/DDBJ databases">
        <title>Isolation and identification of active actinomycetes.</title>
        <authorList>
            <person name="Yu Z."/>
            <person name="Han C."/>
            <person name="Yu B."/>
        </authorList>
    </citation>
    <scope>NUCLEOTIDE SEQUENCE [LARGE SCALE GENOMIC DNA]</scope>
    <source>
        <strain evidence="8 9">NEAU-H2</strain>
    </source>
</reference>
<feature type="active site" description="O-(5'-phospho-DNA)-serine intermediate" evidence="4 5">
    <location>
        <position position="32"/>
    </location>
</feature>
<evidence type="ECO:0000256" key="2">
    <source>
        <dbReference type="ARBA" id="ARBA00023125"/>
    </source>
</evidence>
<keyword evidence="3" id="KW-0233">DNA recombination</keyword>
<dbReference type="Gene3D" id="3.40.50.1390">
    <property type="entry name" value="Resolvase, N-terminal catalytic domain"/>
    <property type="match status" value="1"/>
</dbReference>
<dbReference type="CDD" id="cd00338">
    <property type="entry name" value="Ser_Recombinase"/>
    <property type="match status" value="1"/>
</dbReference>
<dbReference type="InterPro" id="IPR006119">
    <property type="entry name" value="Resolv_N"/>
</dbReference>
<dbReference type="PROSITE" id="PS00397">
    <property type="entry name" value="RECOMBINASES_1"/>
    <property type="match status" value="1"/>
</dbReference>
<evidence type="ECO:0000313" key="8">
    <source>
        <dbReference type="EMBL" id="KAB1981220.1"/>
    </source>
</evidence>
<name>A0A7J5D9J9_9ACTN</name>
<protein>
    <submittedName>
        <fullName evidence="8">Transposase</fullName>
    </submittedName>
</protein>
<dbReference type="EMBL" id="WBKG01000035">
    <property type="protein sequence ID" value="KAB1981220.1"/>
    <property type="molecule type" value="Genomic_DNA"/>
</dbReference>
<keyword evidence="2" id="KW-0238">DNA-binding</keyword>
<dbReference type="AlphaFoldDB" id="A0A7J5D9J9"/>
<dbReference type="GO" id="GO:0015074">
    <property type="term" value="P:DNA integration"/>
    <property type="evidence" value="ECO:0007669"/>
    <property type="project" value="UniProtKB-KW"/>
</dbReference>
<evidence type="ECO:0000313" key="9">
    <source>
        <dbReference type="Proteomes" id="UP000442990"/>
    </source>
</evidence>
<feature type="domain" description="Recombinase" evidence="7">
    <location>
        <begin position="180"/>
        <end position="308"/>
    </location>
</feature>
<dbReference type="GO" id="GO:0003677">
    <property type="term" value="F:DNA binding"/>
    <property type="evidence" value="ECO:0007669"/>
    <property type="project" value="UniProtKB-KW"/>
</dbReference>
<dbReference type="PANTHER" id="PTHR30461">
    <property type="entry name" value="DNA-INVERTASE FROM LAMBDOID PROPHAGE"/>
    <property type="match status" value="1"/>
</dbReference>
<evidence type="ECO:0000259" key="7">
    <source>
        <dbReference type="PROSITE" id="PS51737"/>
    </source>
</evidence>
<dbReference type="InterPro" id="IPR011109">
    <property type="entry name" value="DNA_bind_recombinase_dom"/>
</dbReference>
<dbReference type="SUPFAM" id="SSF53041">
    <property type="entry name" value="Resolvase-like"/>
    <property type="match status" value="1"/>
</dbReference>
<dbReference type="PANTHER" id="PTHR30461:SF2">
    <property type="entry name" value="SERINE RECOMBINASE PINE-RELATED"/>
    <property type="match status" value="1"/>
</dbReference>
<dbReference type="Proteomes" id="UP000442990">
    <property type="component" value="Unassembled WGS sequence"/>
</dbReference>
<dbReference type="InterPro" id="IPR036162">
    <property type="entry name" value="Resolvase-like_N_sf"/>
</dbReference>
<dbReference type="Pfam" id="PF00239">
    <property type="entry name" value="Resolvase"/>
    <property type="match status" value="1"/>
</dbReference>
<evidence type="ECO:0000259" key="6">
    <source>
        <dbReference type="PROSITE" id="PS51736"/>
    </source>
</evidence>
<organism evidence="8 9">
    <name type="scientific">Streptomyces triticiradicis</name>
    <dbReference type="NCBI Taxonomy" id="2651189"/>
    <lineage>
        <taxon>Bacteria</taxon>
        <taxon>Bacillati</taxon>
        <taxon>Actinomycetota</taxon>
        <taxon>Actinomycetes</taxon>
        <taxon>Kitasatosporales</taxon>
        <taxon>Streptomycetaceae</taxon>
        <taxon>Streptomyces</taxon>
    </lineage>
</organism>
<dbReference type="Pfam" id="PF07508">
    <property type="entry name" value="Recombinase"/>
    <property type="match status" value="1"/>
</dbReference>
<gene>
    <name evidence="8" type="ORF">F8144_32965</name>
</gene>
<sequence length="652" mass="72496">MASREGTDMRKGTLPAPRRSARPRVAVYLRVSTAQQLEGYGLEVQEALCRTKLDALFKGGYDATVFTDGAVSGKLSSRPDLDEMNRQIRAEAFDAVIFGKLDRIGRTMKDIHRWVYDSTDLGARVLTADGRLDSDDDMFGIMMSLLAFMAELEHALILERTLSGRDRKLSEGGWPSGVTPFGLALQGKGKDAVVVLHEDEVQIVNRAVALFMDEGHGKEETARRLNEAGDRRRSGKEWDCGSVDRLLSGTHLLEGLVYFRKTDGTTKTKVDEDGTPLYGPTVALPVPRILSEERAQALAKALKDRGRDKRASGRYPLSRRIEGSCGKTYVGAGRPDGTRMYRCQGAVGATPCGDSYLEAEAVEKGVWDRLEAFMEQPERLRQLAREWAESLPGNHDAYNERAESLRKQAADRQKVLTNAFKNAVLLDLDEQAVKEATDELNMELEALRSSLAETEAWPADFDSAQELAKGMVEMIERAKGKLHTLDLDKQAEVVDMFDIRVTPERHRFARRSGRRCSVAAWHVESGTPVPADPDDTAWGQVQDILLDIDAALLKGRYDTREALRAMLHRLRTGVAWEELDSAFGISKATLKRVQGLWFNSGAWEPMMRVLLARGGGEPVFQAPVIPDLRVRSKLSEDLFTNLLTAEGPPLPW</sequence>
<dbReference type="GO" id="GO:0000150">
    <property type="term" value="F:DNA strand exchange activity"/>
    <property type="evidence" value="ECO:0007669"/>
    <property type="project" value="InterPro"/>
</dbReference>
<dbReference type="PROSITE" id="PS51736">
    <property type="entry name" value="RECOMBINASES_3"/>
    <property type="match status" value="1"/>
</dbReference>
<dbReference type="PROSITE" id="PS51737">
    <property type="entry name" value="RECOMBINASE_DNA_BIND"/>
    <property type="match status" value="1"/>
</dbReference>
<dbReference type="RefSeq" id="WP_151473108.1">
    <property type="nucleotide sequence ID" value="NZ_WBKG01000035.1"/>
</dbReference>
<keyword evidence="9" id="KW-1185">Reference proteome</keyword>
<evidence type="ECO:0000256" key="3">
    <source>
        <dbReference type="ARBA" id="ARBA00023172"/>
    </source>
</evidence>
<proteinExistence type="predicted"/>
<dbReference type="SMART" id="SM00857">
    <property type="entry name" value="Resolvase"/>
    <property type="match status" value="1"/>
</dbReference>
<dbReference type="InterPro" id="IPR050639">
    <property type="entry name" value="SSR_resolvase"/>
</dbReference>
<comment type="caution">
    <text evidence="8">The sequence shown here is derived from an EMBL/GenBank/DDBJ whole genome shotgun (WGS) entry which is preliminary data.</text>
</comment>
<dbReference type="InterPro" id="IPR038109">
    <property type="entry name" value="DNA_bind_recomb_sf"/>
</dbReference>
<feature type="domain" description="Resolvase/invertase-type recombinase catalytic" evidence="6">
    <location>
        <begin position="24"/>
        <end position="172"/>
    </location>
</feature>
<evidence type="ECO:0000256" key="1">
    <source>
        <dbReference type="ARBA" id="ARBA00022908"/>
    </source>
</evidence>
<evidence type="ECO:0000256" key="5">
    <source>
        <dbReference type="PROSITE-ProRule" id="PRU10137"/>
    </source>
</evidence>
<dbReference type="Gene3D" id="3.90.1750.20">
    <property type="entry name" value="Putative Large Serine Recombinase, Chain B, Domain 2"/>
    <property type="match status" value="1"/>
</dbReference>
<keyword evidence="1" id="KW-0229">DNA integration</keyword>
<accession>A0A7J5D9J9</accession>
<evidence type="ECO:0000256" key="4">
    <source>
        <dbReference type="PIRSR" id="PIRSR606118-50"/>
    </source>
</evidence>
<dbReference type="InterPro" id="IPR006118">
    <property type="entry name" value="Recombinase_CS"/>
</dbReference>